<keyword evidence="2" id="KW-1185">Reference proteome</keyword>
<organism evidence="1 2">
    <name type="scientific">Streptomyces aurantiogriseus</name>
    <dbReference type="NCBI Taxonomy" id="66870"/>
    <lineage>
        <taxon>Bacteria</taxon>
        <taxon>Bacillati</taxon>
        <taxon>Actinomycetota</taxon>
        <taxon>Actinomycetes</taxon>
        <taxon>Kitasatosporales</taxon>
        <taxon>Streptomycetaceae</taxon>
        <taxon>Streptomyces</taxon>
    </lineage>
</organism>
<evidence type="ECO:0000313" key="2">
    <source>
        <dbReference type="Proteomes" id="UP000658320"/>
    </source>
</evidence>
<reference evidence="1" key="2">
    <citation type="submission" date="2020-09" db="EMBL/GenBank/DDBJ databases">
        <authorList>
            <person name="Sun Q."/>
            <person name="Ohkuma M."/>
        </authorList>
    </citation>
    <scope>NUCLEOTIDE SEQUENCE</scope>
    <source>
        <strain evidence="1">JCM 4346</strain>
    </source>
</reference>
<evidence type="ECO:0000313" key="1">
    <source>
        <dbReference type="EMBL" id="GGR61181.1"/>
    </source>
</evidence>
<dbReference type="Proteomes" id="UP000658320">
    <property type="component" value="Unassembled WGS sequence"/>
</dbReference>
<name>A0A918FQE4_9ACTN</name>
<accession>A0A918FQE4</accession>
<sequence>MTDTCPNCLTRGIKPRAERRDPHQTRSAYRCPHCGHAWITSRIPDAYRPTA</sequence>
<dbReference type="AlphaFoldDB" id="A0A918FQE4"/>
<dbReference type="EMBL" id="BMSX01000041">
    <property type="protein sequence ID" value="GGR61181.1"/>
    <property type="molecule type" value="Genomic_DNA"/>
</dbReference>
<protein>
    <submittedName>
        <fullName evidence="1">Uncharacterized protein</fullName>
    </submittedName>
</protein>
<dbReference type="RefSeq" id="WP_189944045.1">
    <property type="nucleotide sequence ID" value="NZ_BMSX01000041.1"/>
</dbReference>
<comment type="caution">
    <text evidence="1">The sequence shown here is derived from an EMBL/GenBank/DDBJ whole genome shotgun (WGS) entry which is preliminary data.</text>
</comment>
<proteinExistence type="predicted"/>
<gene>
    <name evidence="1" type="ORF">GCM10010251_92380</name>
</gene>
<reference evidence="1" key="1">
    <citation type="journal article" date="2014" name="Int. J. Syst. Evol. Microbiol.">
        <title>Complete genome sequence of Corynebacterium casei LMG S-19264T (=DSM 44701T), isolated from a smear-ripened cheese.</title>
        <authorList>
            <consortium name="US DOE Joint Genome Institute (JGI-PGF)"/>
            <person name="Walter F."/>
            <person name="Albersmeier A."/>
            <person name="Kalinowski J."/>
            <person name="Ruckert C."/>
        </authorList>
    </citation>
    <scope>NUCLEOTIDE SEQUENCE</scope>
    <source>
        <strain evidence="1">JCM 4346</strain>
    </source>
</reference>